<dbReference type="EMBL" id="SJPY01000002">
    <property type="protein sequence ID" value="TWU44325.1"/>
    <property type="molecule type" value="Genomic_DNA"/>
</dbReference>
<dbReference type="Pfam" id="PF13692">
    <property type="entry name" value="Glyco_trans_1_4"/>
    <property type="match status" value="1"/>
</dbReference>
<dbReference type="PANTHER" id="PTHR12526">
    <property type="entry name" value="GLYCOSYLTRANSFERASE"/>
    <property type="match status" value="1"/>
</dbReference>
<keyword evidence="2" id="KW-0808">Transferase</keyword>
<reference evidence="2 3" key="1">
    <citation type="submission" date="2019-02" db="EMBL/GenBank/DDBJ databases">
        <title>Deep-cultivation of Planctomycetes and their phenomic and genomic characterization uncovers novel biology.</title>
        <authorList>
            <person name="Wiegand S."/>
            <person name="Jogler M."/>
            <person name="Boedeker C."/>
            <person name="Pinto D."/>
            <person name="Vollmers J."/>
            <person name="Rivas-Marin E."/>
            <person name="Kohn T."/>
            <person name="Peeters S.H."/>
            <person name="Heuer A."/>
            <person name="Rast P."/>
            <person name="Oberbeckmann S."/>
            <person name="Bunk B."/>
            <person name="Jeske O."/>
            <person name="Meyerdierks A."/>
            <person name="Storesund J.E."/>
            <person name="Kallscheuer N."/>
            <person name="Luecker S."/>
            <person name="Lage O.M."/>
            <person name="Pohl T."/>
            <person name="Merkel B.J."/>
            <person name="Hornburger P."/>
            <person name="Mueller R.-W."/>
            <person name="Bruemmer F."/>
            <person name="Labrenz M."/>
            <person name="Spormann A.M."/>
            <person name="Op Den Camp H."/>
            <person name="Overmann J."/>
            <person name="Amann R."/>
            <person name="Jetten M.S.M."/>
            <person name="Mascher T."/>
            <person name="Medema M.H."/>
            <person name="Devos D.P."/>
            <person name="Kaster A.-K."/>
            <person name="Ovreas L."/>
            <person name="Rohde M."/>
            <person name="Galperin M.Y."/>
            <person name="Jogler C."/>
        </authorList>
    </citation>
    <scope>NUCLEOTIDE SEQUENCE [LARGE SCALE GENOMIC DNA]</scope>
    <source>
        <strain evidence="2 3">Q31b</strain>
    </source>
</reference>
<dbReference type="AlphaFoldDB" id="A0A5C6E6T9"/>
<dbReference type="GO" id="GO:0102710">
    <property type="term" value="F:D-inositol-3-phosphate glycosyltransferase activity"/>
    <property type="evidence" value="ECO:0007669"/>
    <property type="project" value="UniProtKB-EC"/>
</dbReference>
<dbReference type="Gene3D" id="3.40.50.2000">
    <property type="entry name" value="Glycogen Phosphorylase B"/>
    <property type="match status" value="2"/>
</dbReference>
<dbReference type="SUPFAM" id="SSF53756">
    <property type="entry name" value="UDP-Glycosyltransferase/glycogen phosphorylase"/>
    <property type="match status" value="2"/>
</dbReference>
<sequence length="526" mass="59130">MRRVTKYHPLFNNFIRQNLPHADISIRVSPKWTKSALTEALALSHAPYRLAEPINTYRQNNIKRSDNARTPESPTSSPLSLPRLLFLTHRFVYPPNRGDRIRSYNLLRVLSENHRVTLACTNDEEVSKNDHEHVQEFCESVIIAPLNRIIRLAGAAAAVARGRSLTEGMFHSRSLSKSIAQQQRSNPFDAVLVFCSSMFPYVDTPLFSDTRMIVDLVDVDSAKWSQMGQESTWSKRPIYRFEANRVRKLEQRIADRADAVALVSEKEADLFRNSIRTDTPIIGISNGVDTDFFFPLARQAGNKRSLKGEQRSLKYEAPPNSQHLAPHSQLPTLSLIFTGVLDYKPNVEGIDWFCRQILPTLNASPRLSHSPTPSLLPPPLPISLTIVGRRPNAKVRDLAKLPGVNLVGEVPDVRPYLHGADIAISPLKLARGIQNKVLEAMASGLPVIATTQSAEGIDAQPGEELIIADTPEQWVHAIRELGHLRSQRKVIGRQARDYVVSQFSWQARLRHFDTLLEQPICRSLSS</sequence>
<protein>
    <submittedName>
        <fullName evidence="2">D-inositol-3-phosphate glycosyltransferase</fullName>
        <ecNumber evidence="2">2.4.1.250</ecNumber>
    </submittedName>
</protein>
<proteinExistence type="predicted"/>
<comment type="caution">
    <text evidence="2">The sequence shown here is derived from an EMBL/GenBank/DDBJ whole genome shotgun (WGS) entry which is preliminary data.</text>
</comment>
<dbReference type="OrthoDB" id="9807209at2"/>
<dbReference type="Proteomes" id="UP000315471">
    <property type="component" value="Unassembled WGS sequence"/>
</dbReference>
<accession>A0A5C6E6T9</accession>
<evidence type="ECO:0000313" key="3">
    <source>
        <dbReference type="Proteomes" id="UP000315471"/>
    </source>
</evidence>
<keyword evidence="2" id="KW-0328">Glycosyltransferase</keyword>
<keyword evidence="3" id="KW-1185">Reference proteome</keyword>
<dbReference type="EC" id="2.4.1.250" evidence="2"/>
<dbReference type="CDD" id="cd03801">
    <property type="entry name" value="GT4_PimA-like"/>
    <property type="match status" value="1"/>
</dbReference>
<name>A0A5C6E6T9_9BACT</name>
<feature type="region of interest" description="Disordered" evidence="1">
    <location>
        <begin position="59"/>
        <end position="78"/>
    </location>
</feature>
<dbReference type="PANTHER" id="PTHR12526:SF600">
    <property type="entry name" value="GLYCOSYL TRANSFERASE GROUP 1"/>
    <property type="match status" value="1"/>
</dbReference>
<gene>
    <name evidence="2" type="primary">mshA_1</name>
    <name evidence="2" type="ORF">Q31b_18610</name>
</gene>
<evidence type="ECO:0000256" key="1">
    <source>
        <dbReference type="SAM" id="MobiDB-lite"/>
    </source>
</evidence>
<evidence type="ECO:0000313" key="2">
    <source>
        <dbReference type="EMBL" id="TWU44325.1"/>
    </source>
</evidence>
<organism evidence="2 3">
    <name type="scientific">Novipirellula aureliae</name>
    <dbReference type="NCBI Taxonomy" id="2527966"/>
    <lineage>
        <taxon>Bacteria</taxon>
        <taxon>Pseudomonadati</taxon>
        <taxon>Planctomycetota</taxon>
        <taxon>Planctomycetia</taxon>
        <taxon>Pirellulales</taxon>
        <taxon>Pirellulaceae</taxon>
        <taxon>Novipirellula</taxon>
    </lineage>
</organism>